<keyword evidence="13" id="KW-0969">Cilium</keyword>
<keyword evidence="8 9" id="KW-0975">Bacterial flagellum</keyword>
<feature type="domain" description="Flagellar M-ring N-terminal" evidence="11">
    <location>
        <begin position="46"/>
        <end position="220"/>
    </location>
</feature>
<dbReference type="InterPro" id="IPR006182">
    <property type="entry name" value="FliF_N_dom"/>
</dbReference>
<keyword evidence="13" id="KW-0966">Cell projection</keyword>
<dbReference type="NCBIfam" id="TIGR00206">
    <property type="entry name" value="fliF"/>
    <property type="match status" value="1"/>
</dbReference>
<dbReference type="EMBL" id="PDJG01000001">
    <property type="protein sequence ID" value="PFG32231.1"/>
    <property type="molecule type" value="Genomic_DNA"/>
</dbReference>
<keyword evidence="5 10" id="KW-0812">Transmembrane</keyword>
<evidence type="ECO:0000256" key="4">
    <source>
        <dbReference type="ARBA" id="ARBA00022475"/>
    </source>
</evidence>
<dbReference type="RefSeq" id="WP_098453634.1">
    <property type="nucleotide sequence ID" value="NZ_PDJG01000001.1"/>
</dbReference>
<comment type="subcellular location">
    <subcellularLocation>
        <location evidence="1 9">Bacterial flagellum basal body</location>
    </subcellularLocation>
    <subcellularLocation>
        <location evidence="2">Cell membrane</location>
        <topology evidence="2">Multi-pass membrane protein</topology>
    </subcellularLocation>
</comment>
<evidence type="ECO:0000256" key="7">
    <source>
        <dbReference type="ARBA" id="ARBA00023136"/>
    </source>
</evidence>
<dbReference type="GO" id="GO:0071973">
    <property type="term" value="P:bacterial-type flagellum-dependent cell motility"/>
    <property type="evidence" value="ECO:0007669"/>
    <property type="project" value="InterPro"/>
</dbReference>
<protein>
    <recommendedName>
        <fullName evidence="9">Flagellar M-ring protein</fullName>
    </recommendedName>
</protein>
<keyword evidence="7 10" id="KW-0472">Membrane</keyword>
<evidence type="ECO:0000256" key="6">
    <source>
        <dbReference type="ARBA" id="ARBA00022989"/>
    </source>
</evidence>
<dbReference type="GO" id="GO:0009431">
    <property type="term" value="C:bacterial-type flagellum basal body, MS ring"/>
    <property type="evidence" value="ECO:0007669"/>
    <property type="project" value="InterPro"/>
</dbReference>
<reference evidence="13 14" key="1">
    <citation type="submission" date="2017-10" db="EMBL/GenBank/DDBJ databases">
        <title>Sequencing the genomes of 1000 actinobacteria strains.</title>
        <authorList>
            <person name="Klenk H.-P."/>
        </authorList>
    </citation>
    <scope>NUCLEOTIDE SEQUENCE [LARGE SCALE GENOMIC DNA]</scope>
    <source>
        <strain evidence="13 14">DSM 18966</strain>
    </source>
</reference>
<comment type="function">
    <text evidence="9">The M ring may be actively involved in energy transduction.</text>
</comment>
<evidence type="ECO:0000313" key="13">
    <source>
        <dbReference type="EMBL" id="PFG32231.1"/>
    </source>
</evidence>
<keyword evidence="13" id="KW-0282">Flagellum</keyword>
<evidence type="ECO:0000259" key="12">
    <source>
        <dbReference type="Pfam" id="PF08345"/>
    </source>
</evidence>
<evidence type="ECO:0000256" key="1">
    <source>
        <dbReference type="ARBA" id="ARBA00004117"/>
    </source>
</evidence>
<dbReference type="PANTHER" id="PTHR30046:SF0">
    <property type="entry name" value="FLAGELLAR M-RING PROTEIN"/>
    <property type="match status" value="1"/>
</dbReference>
<comment type="similarity">
    <text evidence="3 9">Belongs to the FliF family.</text>
</comment>
<feature type="transmembrane region" description="Helical" evidence="10">
    <location>
        <begin position="429"/>
        <end position="448"/>
    </location>
</feature>
<evidence type="ECO:0000256" key="8">
    <source>
        <dbReference type="ARBA" id="ARBA00023143"/>
    </source>
</evidence>
<evidence type="ECO:0000256" key="2">
    <source>
        <dbReference type="ARBA" id="ARBA00004651"/>
    </source>
</evidence>
<dbReference type="PIRSF" id="PIRSF004862">
    <property type="entry name" value="FliF"/>
    <property type="match status" value="1"/>
</dbReference>
<dbReference type="InterPro" id="IPR045851">
    <property type="entry name" value="AMP-bd_C_sf"/>
</dbReference>
<accession>A0A2A9E0X7</accession>
<feature type="transmembrane region" description="Helical" evidence="10">
    <location>
        <begin position="26"/>
        <end position="45"/>
    </location>
</feature>
<proteinExistence type="inferred from homology"/>
<dbReference type="Proteomes" id="UP000225548">
    <property type="component" value="Unassembled WGS sequence"/>
</dbReference>
<dbReference type="InterPro" id="IPR043427">
    <property type="entry name" value="YscJ/FliF"/>
</dbReference>
<gene>
    <name evidence="13" type="ORF">ATL42_0050</name>
</gene>
<dbReference type="GO" id="GO:0003774">
    <property type="term" value="F:cytoskeletal motor activity"/>
    <property type="evidence" value="ECO:0007669"/>
    <property type="project" value="InterPro"/>
</dbReference>
<keyword evidence="6 10" id="KW-1133">Transmembrane helix</keyword>
<dbReference type="AlphaFoldDB" id="A0A2A9E0X7"/>
<keyword evidence="4" id="KW-1003">Cell membrane</keyword>
<keyword evidence="14" id="KW-1185">Reference proteome</keyword>
<dbReference type="PRINTS" id="PR01009">
    <property type="entry name" value="FLGMRINGFLIF"/>
</dbReference>
<comment type="caution">
    <text evidence="13">The sequence shown here is derived from an EMBL/GenBank/DDBJ whole genome shotgun (WGS) entry which is preliminary data.</text>
</comment>
<dbReference type="OrthoDB" id="9807026at2"/>
<evidence type="ECO:0000313" key="14">
    <source>
        <dbReference type="Proteomes" id="UP000225548"/>
    </source>
</evidence>
<feature type="domain" description="Flagellar M-ring C-terminal" evidence="12">
    <location>
        <begin position="250"/>
        <end position="398"/>
    </location>
</feature>
<name>A0A2A9E0X7_9MICO</name>
<dbReference type="Gene3D" id="3.30.300.30">
    <property type="match status" value="1"/>
</dbReference>
<dbReference type="Pfam" id="PF08345">
    <property type="entry name" value="YscJ_FliF_C"/>
    <property type="match status" value="1"/>
</dbReference>
<dbReference type="InterPro" id="IPR000067">
    <property type="entry name" value="FlgMring_FliF"/>
</dbReference>
<dbReference type="Pfam" id="PF01514">
    <property type="entry name" value="YscJ_FliF"/>
    <property type="match status" value="1"/>
</dbReference>
<sequence>MPAQITSAFGRLTTSIREFTVAQRTLALIGAAVLVVGIIALSTWFTKPQFSPLYTDLAPADASVIVDQLTAQGVAYELTNGGSTVMVPTDAVYDMRLKVAASGISPTSDGGYSLLDDMGMTSSEFQQDVTYKRALEGELAKTVSAMSGVEVATVKLAIPEDTVFVSETADPTASVFIQASSGMTLSDDQVQSVVNLVSASVEGMKPTDVAVIDSTGAVLSAVGTGTSGTGSSKQTLAYEDRVAASIQSMLDPILGPGKAVVSVTADLDYDATESTQETFTATDGVPALIEKNTLEEYTGDNTAATGVLGPDNIAVPEGDGTGDGAYRNETSESNNAVDKLTTHTVAAPGTVRRQSVSVAVDQTAAAAIDLATLETMVGSAAGIDATRGDVVTVSRMQFDTTGAVAAQEALAAAAADQVAAAEALQLRNIIIAAAVFVALVILGIVLALRKRRRGDPREAVDLGELTRLDDARALEAAQIAHDEMLALAEVPEVPDPTQIAIERKRSDVAALVDDQPEQVAELLRGWMDAKANA</sequence>
<dbReference type="GO" id="GO:0005886">
    <property type="term" value="C:plasma membrane"/>
    <property type="evidence" value="ECO:0007669"/>
    <property type="project" value="UniProtKB-SubCell"/>
</dbReference>
<evidence type="ECO:0000256" key="9">
    <source>
        <dbReference type="PIRNR" id="PIRNR004862"/>
    </source>
</evidence>
<evidence type="ECO:0000259" key="11">
    <source>
        <dbReference type="Pfam" id="PF01514"/>
    </source>
</evidence>
<organism evidence="13 14">
    <name type="scientific">Sanguibacter antarcticus</name>
    <dbReference type="NCBI Taxonomy" id="372484"/>
    <lineage>
        <taxon>Bacteria</taxon>
        <taxon>Bacillati</taxon>
        <taxon>Actinomycetota</taxon>
        <taxon>Actinomycetes</taxon>
        <taxon>Micrococcales</taxon>
        <taxon>Sanguibacteraceae</taxon>
        <taxon>Sanguibacter</taxon>
    </lineage>
</organism>
<evidence type="ECO:0000256" key="5">
    <source>
        <dbReference type="ARBA" id="ARBA00022692"/>
    </source>
</evidence>
<dbReference type="InterPro" id="IPR013556">
    <property type="entry name" value="Flag_M-ring_C"/>
</dbReference>
<evidence type="ECO:0000256" key="3">
    <source>
        <dbReference type="ARBA" id="ARBA00007971"/>
    </source>
</evidence>
<evidence type="ECO:0000256" key="10">
    <source>
        <dbReference type="SAM" id="Phobius"/>
    </source>
</evidence>
<dbReference type="PANTHER" id="PTHR30046">
    <property type="entry name" value="FLAGELLAR M-RING PROTEIN"/>
    <property type="match status" value="1"/>
</dbReference>